<dbReference type="AlphaFoldDB" id="A0A1Y0IEM0"/>
<name>A0A1Y0IEM0_9GAMM</name>
<feature type="transmembrane region" description="Helical" evidence="1">
    <location>
        <begin position="14"/>
        <end position="34"/>
    </location>
</feature>
<evidence type="ECO:0000313" key="2">
    <source>
        <dbReference type="EMBL" id="ARU58891.1"/>
    </source>
</evidence>
<feature type="transmembrane region" description="Helical" evidence="1">
    <location>
        <begin position="147"/>
        <end position="164"/>
    </location>
</feature>
<keyword evidence="1" id="KW-0472">Membrane</keyword>
<evidence type="ECO:0000313" key="3">
    <source>
        <dbReference type="Proteomes" id="UP000196027"/>
    </source>
</evidence>
<dbReference type="KEGG" id="ome:OLMES_4903"/>
<evidence type="ECO:0000256" key="1">
    <source>
        <dbReference type="SAM" id="Phobius"/>
    </source>
</evidence>
<feature type="transmembrane region" description="Helical" evidence="1">
    <location>
        <begin position="54"/>
        <end position="73"/>
    </location>
</feature>
<keyword evidence="1" id="KW-0812">Transmembrane</keyword>
<keyword evidence="1" id="KW-1133">Transmembrane helix</keyword>
<feature type="transmembrane region" description="Helical" evidence="1">
    <location>
        <begin position="112"/>
        <end position="135"/>
    </location>
</feature>
<proteinExistence type="predicted"/>
<feature type="transmembrane region" description="Helical" evidence="1">
    <location>
        <begin position="85"/>
        <end position="106"/>
    </location>
</feature>
<dbReference type="Proteomes" id="UP000196027">
    <property type="component" value="Chromosome"/>
</dbReference>
<organism evidence="2 3">
    <name type="scientific">Oleiphilus messinensis</name>
    <dbReference type="NCBI Taxonomy" id="141451"/>
    <lineage>
        <taxon>Bacteria</taxon>
        <taxon>Pseudomonadati</taxon>
        <taxon>Pseudomonadota</taxon>
        <taxon>Gammaproteobacteria</taxon>
        <taxon>Oceanospirillales</taxon>
        <taxon>Oleiphilaceae</taxon>
        <taxon>Oleiphilus</taxon>
    </lineage>
</organism>
<reference evidence="2 3" key="1">
    <citation type="submission" date="2017-05" db="EMBL/GenBank/DDBJ databases">
        <title>Genomic insights into alkan degradation activity of Oleiphilus messinensis.</title>
        <authorList>
            <person name="Kozyavkin S.A."/>
            <person name="Slesarev A.I."/>
            <person name="Golyshin P.N."/>
            <person name="Korzhenkov A."/>
            <person name="Golyshina O.N."/>
            <person name="Toshchakov S.V."/>
        </authorList>
    </citation>
    <scope>NUCLEOTIDE SEQUENCE [LARGE SCALE GENOMIC DNA]</scope>
    <source>
        <strain evidence="2 3">ME102</strain>
    </source>
</reference>
<sequence>MHDTKSSSQVITELTFRISAATSGIYIFVCLIAIARGATQELSTAPLTSDDPYWVALFLSTWLLVPAIPSTAVRYKRSKLAGLATYWATAFTQTTGLYLVVSYMALDPESEIGSSALPLLVWVSLPLAAIYYPLFYWGDFQNLIRKSIISLGVLLILYGHWFRVLI</sequence>
<protein>
    <submittedName>
        <fullName evidence="2">Multipass membrane protein</fullName>
    </submittedName>
</protein>
<dbReference type="EMBL" id="CP021425">
    <property type="protein sequence ID" value="ARU58891.1"/>
    <property type="molecule type" value="Genomic_DNA"/>
</dbReference>
<accession>A0A1Y0IEM0</accession>
<gene>
    <name evidence="2" type="ORF">OLMES_4903</name>
</gene>
<keyword evidence="3" id="KW-1185">Reference proteome</keyword>